<reference evidence="2" key="1">
    <citation type="submission" date="2018-02" db="EMBL/GenBank/DDBJ databases">
        <authorList>
            <person name="Vasarhelyi B.M."/>
            <person name="Deshmukh S."/>
            <person name="Balint B."/>
            <person name="Kukolya J."/>
        </authorList>
    </citation>
    <scope>NUCLEOTIDE SEQUENCE</scope>
    <source>
        <strain evidence="2">KB22</strain>
    </source>
</reference>
<feature type="chain" id="PRO_5036726387" evidence="1">
    <location>
        <begin position="23"/>
        <end position="346"/>
    </location>
</feature>
<accession>A0A928YQJ2</accession>
<sequence length="346" mass="38788">MKLLKLLVVLVLPVFFSLFAQAQEKSVDYNLLSPEGKISNSLYNELRVYDSRERKSDLGIVQKGMFNAKRLVVPLTPITKQIETLFGNAIDSTAQDGKLILQLIKFDLAEVTGSLSEKGYFDIRAILYENNDGQFSTIAQINDKIVVSGMDVTRALTKKSSQVITDFIIQNCKLEPKLKEELTADALINLNEILKSKLPLYTSKNLVSGVFMDWESFKNQVPSKEIFAERDKKGNIKAFIYLDENNKKKTISWKNAYAYTYENESYLVTKLGTYQLFFVDNDYIFDGYLLETVSAGSIIGPSIAMGVGFGAIGVGVMVPAGAPSKELYRLKLDPFDGSFIKVSKYE</sequence>
<dbReference type="RefSeq" id="WP_196935641.1">
    <property type="nucleotide sequence ID" value="NZ_MU158698.1"/>
</dbReference>
<dbReference type="AlphaFoldDB" id="A0A928YQJ2"/>
<name>A0A928YQJ2_9SPHI</name>
<evidence type="ECO:0000313" key="3">
    <source>
        <dbReference type="Proteomes" id="UP000616201"/>
    </source>
</evidence>
<organism evidence="2 3">
    <name type="scientific">Sphingobacterium hungaricum</name>
    <dbReference type="NCBI Taxonomy" id="2082723"/>
    <lineage>
        <taxon>Bacteria</taxon>
        <taxon>Pseudomonadati</taxon>
        <taxon>Bacteroidota</taxon>
        <taxon>Sphingobacteriia</taxon>
        <taxon>Sphingobacteriales</taxon>
        <taxon>Sphingobacteriaceae</taxon>
        <taxon>Sphingobacterium</taxon>
    </lineage>
</organism>
<gene>
    <name evidence="2" type="ORF">C4F49_05370</name>
</gene>
<dbReference type="Proteomes" id="UP000616201">
    <property type="component" value="Unassembled WGS sequence"/>
</dbReference>
<keyword evidence="3" id="KW-1185">Reference proteome</keyword>
<keyword evidence="1" id="KW-0732">Signal</keyword>
<evidence type="ECO:0000313" key="2">
    <source>
        <dbReference type="EMBL" id="MBE8713100.1"/>
    </source>
</evidence>
<dbReference type="EMBL" id="PRDK01000003">
    <property type="protein sequence ID" value="MBE8713100.1"/>
    <property type="molecule type" value="Genomic_DNA"/>
</dbReference>
<feature type="signal peptide" evidence="1">
    <location>
        <begin position="1"/>
        <end position="22"/>
    </location>
</feature>
<comment type="caution">
    <text evidence="2">The sequence shown here is derived from an EMBL/GenBank/DDBJ whole genome shotgun (WGS) entry which is preliminary data.</text>
</comment>
<evidence type="ECO:0000256" key="1">
    <source>
        <dbReference type="SAM" id="SignalP"/>
    </source>
</evidence>
<proteinExistence type="predicted"/>
<protein>
    <submittedName>
        <fullName evidence="2">Uncharacterized protein</fullName>
    </submittedName>
</protein>